<comment type="caution">
    <text evidence="2">The sequence shown here is derived from an EMBL/GenBank/DDBJ whole genome shotgun (WGS) entry which is preliminary data.</text>
</comment>
<name>A0A5A8DEW7_CAFRO</name>
<organism evidence="2 3">
    <name type="scientific">Cafeteria roenbergensis</name>
    <name type="common">Marine flagellate</name>
    <dbReference type="NCBI Taxonomy" id="33653"/>
    <lineage>
        <taxon>Eukaryota</taxon>
        <taxon>Sar</taxon>
        <taxon>Stramenopiles</taxon>
        <taxon>Bigyra</taxon>
        <taxon>Opalozoa</taxon>
        <taxon>Bicosoecida</taxon>
        <taxon>Cafeteriaceae</taxon>
        <taxon>Cafeteria</taxon>
    </lineage>
</organism>
<dbReference type="AlphaFoldDB" id="A0A5A8DEW7"/>
<evidence type="ECO:0000313" key="3">
    <source>
        <dbReference type="Proteomes" id="UP000325113"/>
    </source>
</evidence>
<dbReference type="Proteomes" id="UP000325113">
    <property type="component" value="Unassembled WGS sequence"/>
</dbReference>
<feature type="region of interest" description="Disordered" evidence="1">
    <location>
        <begin position="231"/>
        <end position="250"/>
    </location>
</feature>
<protein>
    <submittedName>
        <fullName evidence="2">Uncharacterized protein</fullName>
    </submittedName>
</protein>
<gene>
    <name evidence="2" type="ORF">FNF31_02720</name>
</gene>
<accession>A0A5A8DEW7</accession>
<proteinExistence type="predicted"/>
<sequence>MAAADEDAGQVVAELAVAVVLRILSPAMTTQPQVLMDRAFAVLVNHGSDGKPAHSGQSEWGSLLRAITRWGLLGIPREAAVSANAFGRALEAEGVGPFGAAVATAMARAVMLSAAIVDPQMFDSIVAEAVTAIDEPMDRDPDDRATWTRPSAGNARIGFAGADPTHHLVAQRRYDRLVTTLAGAEAAVLRPAGYLPRAGVGIDGSAPATGSRTLEAQTAPWEAAWEAAPIDGEHGDTASDDGTAELHTDDASTAVSPLVQLIDSLRTDARAATGAATVDWLVDWLQRTRPLAMRNRAP</sequence>
<evidence type="ECO:0000256" key="1">
    <source>
        <dbReference type="SAM" id="MobiDB-lite"/>
    </source>
</evidence>
<reference evidence="2 3" key="1">
    <citation type="submission" date="2019-07" db="EMBL/GenBank/DDBJ databases">
        <title>Genomes of Cafeteria roenbergensis.</title>
        <authorList>
            <person name="Fischer M.G."/>
            <person name="Hackl T."/>
            <person name="Roman M."/>
        </authorList>
    </citation>
    <scope>NUCLEOTIDE SEQUENCE [LARGE SCALE GENOMIC DNA]</scope>
    <source>
        <strain evidence="2 3">Cflag</strain>
    </source>
</reference>
<evidence type="ECO:0000313" key="2">
    <source>
        <dbReference type="EMBL" id="KAA0163865.1"/>
    </source>
</evidence>
<dbReference type="EMBL" id="VLTM01000020">
    <property type="protein sequence ID" value="KAA0163865.1"/>
    <property type="molecule type" value="Genomic_DNA"/>
</dbReference>